<keyword evidence="1" id="KW-0547">Nucleotide-binding</keyword>
<evidence type="ECO:0000256" key="2">
    <source>
        <dbReference type="ARBA" id="ARBA00022840"/>
    </source>
</evidence>
<dbReference type="InterPro" id="IPR003593">
    <property type="entry name" value="AAA+_ATPase"/>
</dbReference>
<dbReference type="Pfam" id="PF00005">
    <property type="entry name" value="ABC_tran"/>
    <property type="match status" value="1"/>
</dbReference>
<dbReference type="CDD" id="cd03230">
    <property type="entry name" value="ABC_DR_subfamily_A"/>
    <property type="match status" value="1"/>
</dbReference>
<dbReference type="InterPro" id="IPR003439">
    <property type="entry name" value="ABC_transporter-like_ATP-bd"/>
</dbReference>
<keyword evidence="2" id="KW-0067">ATP-binding</keyword>
<evidence type="ECO:0000256" key="1">
    <source>
        <dbReference type="ARBA" id="ARBA00022741"/>
    </source>
</evidence>
<dbReference type="SUPFAM" id="SSF52540">
    <property type="entry name" value="P-loop containing nucleoside triphosphate hydrolases"/>
    <property type="match status" value="1"/>
</dbReference>
<gene>
    <name evidence="4" type="ORF">ASZ90_019173</name>
</gene>
<dbReference type="GO" id="GO:0016887">
    <property type="term" value="F:ATP hydrolysis activity"/>
    <property type="evidence" value="ECO:0007669"/>
    <property type="project" value="InterPro"/>
</dbReference>
<dbReference type="SMART" id="SM00382">
    <property type="entry name" value="AAA"/>
    <property type="match status" value="1"/>
</dbReference>
<sequence length="312" mass="34463">MDYTITTSNLTKTFGSFTAVDDINLKIQPGEICAFLGPNGAGKTTAIRMLCGILEPSSGTGTVLGYDIRKNAEDIKQKLGYMSQKFSLYLDLSVLENLDFYAGIYRIPRKSRRRRIEEMIDLAGLQGRERDLVANLSQGFKQRLALSCAIISDPQVIILDEPTSGVSPAARRSFFNIIQEEAGRGKTIIVSTHFMDEAERCGQIAFFNEGKLLALDNPDNLKRDAIQGNIYKIEVENPVKELDKIAGLPGVMDASLHGRSLHVLLGPQGDVDLLRRSTSSLLELIEPTLEDVFLALARKRGRKSHEPNSIGH</sequence>
<dbReference type="InterPro" id="IPR027417">
    <property type="entry name" value="P-loop_NTPase"/>
</dbReference>
<evidence type="ECO:0000313" key="4">
    <source>
        <dbReference type="EMBL" id="KUG03385.1"/>
    </source>
</evidence>
<accession>A0A0W8E4I1</accession>
<evidence type="ECO:0000259" key="3">
    <source>
        <dbReference type="PROSITE" id="PS50893"/>
    </source>
</evidence>
<dbReference type="PANTHER" id="PTHR43038:SF3">
    <property type="entry name" value="ABC TRANSPORTER G FAMILY MEMBER 20 ISOFORM X1"/>
    <property type="match status" value="1"/>
</dbReference>
<dbReference type="GO" id="GO:0005524">
    <property type="term" value="F:ATP binding"/>
    <property type="evidence" value="ECO:0007669"/>
    <property type="project" value="UniProtKB-KW"/>
</dbReference>
<protein>
    <submittedName>
        <fullName evidence="4">Abc-type mdr transport system, atpase component</fullName>
    </submittedName>
</protein>
<comment type="caution">
    <text evidence="4">The sequence shown here is derived from an EMBL/GenBank/DDBJ whole genome shotgun (WGS) entry which is preliminary data.</text>
</comment>
<proteinExistence type="predicted"/>
<dbReference type="EMBL" id="LNQE01001882">
    <property type="protein sequence ID" value="KUG03385.1"/>
    <property type="molecule type" value="Genomic_DNA"/>
</dbReference>
<dbReference type="AlphaFoldDB" id="A0A0W8E4I1"/>
<reference evidence="4" key="1">
    <citation type="journal article" date="2015" name="Proc. Natl. Acad. Sci. U.S.A.">
        <title>Networks of energetic and metabolic interactions define dynamics in microbial communities.</title>
        <authorList>
            <person name="Embree M."/>
            <person name="Liu J.K."/>
            <person name="Al-Bassam M.M."/>
            <person name="Zengler K."/>
        </authorList>
    </citation>
    <scope>NUCLEOTIDE SEQUENCE</scope>
</reference>
<dbReference type="PANTHER" id="PTHR43038">
    <property type="entry name" value="ATP-BINDING CASSETTE, SUB-FAMILY H, MEMBER 1"/>
    <property type="match status" value="1"/>
</dbReference>
<dbReference type="Gene3D" id="3.40.50.300">
    <property type="entry name" value="P-loop containing nucleotide triphosphate hydrolases"/>
    <property type="match status" value="1"/>
</dbReference>
<dbReference type="PROSITE" id="PS50893">
    <property type="entry name" value="ABC_TRANSPORTER_2"/>
    <property type="match status" value="1"/>
</dbReference>
<name>A0A0W8E4I1_9ZZZZ</name>
<feature type="domain" description="ABC transporter" evidence="3">
    <location>
        <begin position="5"/>
        <end position="234"/>
    </location>
</feature>
<organism evidence="4">
    <name type="scientific">hydrocarbon metagenome</name>
    <dbReference type="NCBI Taxonomy" id="938273"/>
    <lineage>
        <taxon>unclassified sequences</taxon>
        <taxon>metagenomes</taxon>
        <taxon>ecological metagenomes</taxon>
    </lineage>
</organism>